<dbReference type="InterPro" id="IPR016924">
    <property type="entry name" value="UCP029543"/>
</dbReference>
<dbReference type="OrthoDB" id="7651521at2"/>
<dbReference type="RefSeq" id="WP_099862062.1">
    <property type="nucleotide sequence ID" value="NZ_PEOG01000031.1"/>
</dbReference>
<sequence length="146" mass="15542">MNQQAASRQDLARPSLAKRAIASTLIVSCSLMALPMQASAQVVPTDALVQQEAPAGTAADSRVRVNAFFAREDVRQAMVKEGVNPADAQSRVDAMSDDEIRALDGRIAQAPAGGDVLGVIFAVFVILLVTDILGFTKVFPFTRSIR</sequence>
<accession>A0A2G9C8M4</accession>
<dbReference type="InterPro" id="IPR046735">
    <property type="entry name" value="PA2779-like"/>
</dbReference>
<evidence type="ECO:0000256" key="1">
    <source>
        <dbReference type="SAM" id="Phobius"/>
    </source>
</evidence>
<feature type="chain" id="PRO_5013923594" description="PA2779 family protein" evidence="2">
    <location>
        <begin position="41"/>
        <end position="146"/>
    </location>
</feature>
<keyword evidence="1" id="KW-0472">Membrane</keyword>
<dbReference type="Proteomes" id="UP000231501">
    <property type="component" value="Unassembled WGS sequence"/>
</dbReference>
<keyword evidence="1" id="KW-1133">Transmembrane helix</keyword>
<evidence type="ECO:0000313" key="3">
    <source>
        <dbReference type="EMBL" id="PIM52801.1"/>
    </source>
</evidence>
<keyword evidence="2" id="KW-0732">Signal</keyword>
<dbReference type="AlphaFoldDB" id="A0A2G9C8M4"/>
<proteinExistence type="predicted"/>
<gene>
    <name evidence="3" type="ORF">CS062_13005</name>
</gene>
<evidence type="ECO:0000313" key="4">
    <source>
        <dbReference type="Proteomes" id="UP000231501"/>
    </source>
</evidence>
<dbReference type="EMBL" id="PEOG01000031">
    <property type="protein sequence ID" value="PIM52801.1"/>
    <property type="molecule type" value="Genomic_DNA"/>
</dbReference>
<reference evidence="3 4" key="1">
    <citation type="submission" date="2017-11" db="EMBL/GenBank/DDBJ databases">
        <title>Draft genome sequence of Mitsuaria sp. HWN-4.</title>
        <authorList>
            <person name="Gundlapally S.R."/>
        </authorList>
    </citation>
    <scope>NUCLEOTIDE SEQUENCE [LARGE SCALE GENOMIC DNA]</scope>
    <source>
        <strain evidence="3 4">HWN-4</strain>
    </source>
</reference>
<feature type="transmembrane region" description="Helical" evidence="1">
    <location>
        <begin position="116"/>
        <end position="136"/>
    </location>
</feature>
<keyword evidence="1" id="KW-0812">Transmembrane</keyword>
<protein>
    <recommendedName>
        <fullName evidence="5">PA2779 family protein</fullName>
    </recommendedName>
</protein>
<feature type="signal peptide" evidence="2">
    <location>
        <begin position="1"/>
        <end position="40"/>
    </location>
</feature>
<keyword evidence="4" id="KW-1185">Reference proteome</keyword>
<dbReference type="NCBIfam" id="NF033919">
    <property type="entry name" value="PA2779_fam"/>
    <property type="match status" value="1"/>
</dbReference>
<dbReference type="PIRSF" id="PIRSF029543">
    <property type="entry name" value="UCP029543"/>
    <property type="match status" value="1"/>
</dbReference>
<organism evidence="3 4">
    <name type="scientific">Roseateles chitinivorans</name>
    <dbReference type="NCBI Taxonomy" id="2917965"/>
    <lineage>
        <taxon>Bacteria</taxon>
        <taxon>Pseudomonadati</taxon>
        <taxon>Pseudomonadota</taxon>
        <taxon>Betaproteobacteria</taxon>
        <taxon>Burkholderiales</taxon>
        <taxon>Sphaerotilaceae</taxon>
        <taxon>Roseateles</taxon>
    </lineage>
</organism>
<name>A0A2G9C8M4_9BURK</name>
<evidence type="ECO:0000256" key="2">
    <source>
        <dbReference type="SAM" id="SignalP"/>
    </source>
</evidence>
<comment type="caution">
    <text evidence="3">The sequence shown here is derived from an EMBL/GenBank/DDBJ whole genome shotgun (WGS) entry which is preliminary data.</text>
</comment>
<dbReference type="Pfam" id="PF20332">
    <property type="entry name" value="DUF6627"/>
    <property type="match status" value="1"/>
</dbReference>
<evidence type="ECO:0008006" key="5">
    <source>
        <dbReference type="Google" id="ProtNLM"/>
    </source>
</evidence>